<reference evidence="6" key="1">
    <citation type="submission" date="2023-01" db="EMBL/GenBank/DDBJ databases">
        <authorList>
            <person name="Van Ghelder C."/>
            <person name="Rancurel C."/>
        </authorList>
    </citation>
    <scope>NUCLEOTIDE SEQUENCE</scope>
    <source>
        <strain evidence="6">CNCM I-4278</strain>
    </source>
</reference>
<evidence type="ECO:0000259" key="5">
    <source>
        <dbReference type="Pfam" id="PF01494"/>
    </source>
</evidence>
<dbReference type="Proteomes" id="UP001152607">
    <property type="component" value="Unassembled WGS sequence"/>
</dbReference>
<keyword evidence="1" id="KW-0285">Flavoprotein</keyword>
<evidence type="ECO:0000313" key="6">
    <source>
        <dbReference type="EMBL" id="CAI6335438.1"/>
    </source>
</evidence>
<dbReference type="InterPro" id="IPR051704">
    <property type="entry name" value="FAD_aromatic-hydroxylase"/>
</dbReference>
<feature type="domain" description="FAD-binding" evidence="5">
    <location>
        <begin position="4"/>
        <end position="365"/>
    </location>
</feature>
<evidence type="ECO:0000256" key="4">
    <source>
        <dbReference type="SAM" id="SignalP"/>
    </source>
</evidence>
<sequence length="433" mass="48142">MSLNILVVGAGLAGPALASLLQRSSITSAHHITVVERNPSLRTAGQQIDIKAQGIPILKKMNLLKTMRQHCVAETGFEFLDKNDNMIAQFGVNPVDKRGFGLTSEYEIMRGDMVKVLYDDSLSQRAEVEKEQSQSTRGSLTYEFDKSIETLEQSASHAEVTFSDGQRKRYDLVVAADGQASRTRRLAFGKEISDASFRSMGLHTGYFDVPRLPNENSVARGHSAQQRLFITRPSGRPVTGVYIFTKKDFEGLRGSYDQSIEKQKEIWIRNLDGLEWQKERFAEGIRNCTDFYAHEQGQVRMEKLYKGRVVLLGDSGYCPSPFTGLGTTSALIGAYVLAGELARNGTNVDAALENYQKLAKPPVTALQHLPTENMGFLFPSSRLGVWVLSSVMRAIYKLGIDKMMPDIMDSAGGTKWSLPEYPEMKFNADEPST</sequence>
<dbReference type="Pfam" id="PF01494">
    <property type="entry name" value="FAD_binding_3"/>
    <property type="match status" value="1"/>
</dbReference>
<keyword evidence="7" id="KW-1185">Reference proteome</keyword>
<keyword evidence="3" id="KW-0560">Oxidoreductase</keyword>
<gene>
    <name evidence="6" type="ORF">PDIGIT_LOCUS8520</name>
</gene>
<evidence type="ECO:0000256" key="1">
    <source>
        <dbReference type="ARBA" id="ARBA00022630"/>
    </source>
</evidence>
<feature type="chain" id="PRO_5040794175" description="FAD-binding domain-containing protein" evidence="4">
    <location>
        <begin position="19"/>
        <end position="433"/>
    </location>
</feature>
<dbReference type="PANTHER" id="PTHR46865">
    <property type="entry name" value="OXIDOREDUCTASE-RELATED"/>
    <property type="match status" value="1"/>
</dbReference>
<dbReference type="InterPro" id="IPR002938">
    <property type="entry name" value="FAD-bd"/>
</dbReference>
<dbReference type="OrthoDB" id="655030at2759"/>
<accession>A0A9W4UFE0</accession>
<dbReference type="GO" id="GO:0016491">
    <property type="term" value="F:oxidoreductase activity"/>
    <property type="evidence" value="ECO:0007669"/>
    <property type="project" value="UniProtKB-KW"/>
</dbReference>
<evidence type="ECO:0000313" key="7">
    <source>
        <dbReference type="Proteomes" id="UP001152607"/>
    </source>
</evidence>
<dbReference type="InterPro" id="IPR036188">
    <property type="entry name" value="FAD/NAD-bd_sf"/>
</dbReference>
<dbReference type="Gene3D" id="3.50.50.60">
    <property type="entry name" value="FAD/NAD(P)-binding domain"/>
    <property type="match status" value="1"/>
</dbReference>
<feature type="signal peptide" evidence="4">
    <location>
        <begin position="1"/>
        <end position="18"/>
    </location>
</feature>
<evidence type="ECO:0000256" key="2">
    <source>
        <dbReference type="ARBA" id="ARBA00022827"/>
    </source>
</evidence>
<name>A0A9W4UFE0_9PLEO</name>
<dbReference type="EMBL" id="CAOQHR010000005">
    <property type="protein sequence ID" value="CAI6335438.1"/>
    <property type="molecule type" value="Genomic_DNA"/>
</dbReference>
<evidence type="ECO:0000256" key="3">
    <source>
        <dbReference type="ARBA" id="ARBA00023002"/>
    </source>
</evidence>
<keyword evidence="2" id="KW-0274">FAD</keyword>
<comment type="caution">
    <text evidence="6">The sequence shown here is derived from an EMBL/GenBank/DDBJ whole genome shotgun (WGS) entry which is preliminary data.</text>
</comment>
<dbReference type="PRINTS" id="PR00420">
    <property type="entry name" value="RNGMNOXGNASE"/>
</dbReference>
<dbReference type="AlphaFoldDB" id="A0A9W4UFE0"/>
<keyword evidence="4" id="KW-0732">Signal</keyword>
<dbReference type="GO" id="GO:0071949">
    <property type="term" value="F:FAD binding"/>
    <property type="evidence" value="ECO:0007669"/>
    <property type="project" value="InterPro"/>
</dbReference>
<dbReference type="PANTHER" id="PTHR46865:SF7">
    <property type="entry name" value="MONOOXYGENASE, PUTATIVE (AFU_ORTHOLOGUE AFUA_8G07040)-RELATED"/>
    <property type="match status" value="1"/>
</dbReference>
<proteinExistence type="predicted"/>
<dbReference type="SUPFAM" id="SSF51905">
    <property type="entry name" value="FAD/NAD(P)-binding domain"/>
    <property type="match status" value="1"/>
</dbReference>
<organism evidence="6 7">
    <name type="scientific">Periconia digitata</name>
    <dbReference type="NCBI Taxonomy" id="1303443"/>
    <lineage>
        <taxon>Eukaryota</taxon>
        <taxon>Fungi</taxon>
        <taxon>Dikarya</taxon>
        <taxon>Ascomycota</taxon>
        <taxon>Pezizomycotina</taxon>
        <taxon>Dothideomycetes</taxon>
        <taxon>Pleosporomycetidae</taxon>
        <taxon>Pleosporales</taxon>
        <taxon>Massarineae</taxon>
        <taxon>Periconiaceae</taxon>
        <taxon>Periconia</taxon>
    </lineage>
</organism>
<protein>
    <recommendedName>
        <fullName evidence="5">FAD-binding domain-containing protein</fullName>
    </recommendedName>
</protein>